<proteinExistence type="predicted"/>
<protein>
    <submittedName>
        <fullName evidence="1">Uncharacterized protein</fullName>
    </submittedName>
</protein>
<name>A0A7I7UKZ7_MYCPV</name>
<keyword evidence="2" id="KW-1185">Reference proteome</keyword>
<gene>
    <name evidence="1" type="ORF">MPUL_26590</name>
</gene>
<evidence type="ECO:0000313" key="1">
    <source>
        <dbReference type="EMBL" id="BBY81501.1"/>
    </source>
</evidence>
<accession>A0A7I7UKZ7</accession>
<sequence length="74" mass="8359">MLTNNPTDRDWQISLAHWRFQIVSALWWEIDSTALRLGCGVIEVSVEQFDGGFLLGQGRPQLRDFLVFGGQPAP</sequence>
<organism evidence="1 2">
    <name type="scientific">Mycolicibacterium pulveris</name>
    <name type="common">Mycobacterium pulveris</name>
    <dbReference type="NCBI Taxonomy" id="36813"/>
    <lineage>
        <taxon>Bacteria</taxon>
        <taxon>Bacillati</taxon>
        <taxon>Actinomycetota</taxon>
        <taxon>Actinomycetes</taxon>
        <taxon>Mycobacteriales</taxon>
        <taxon>Mycobacteriaceae</taxon>
        <taxon>Mycolicibacterium</taxon>
    </lineage>
</organism>
<dbReference type="EMBL" id="AP022599">
    <property type="protein sequence ID" value="BBY81501.1"/>
    <property type="molecule type" value="Genomic_DNA"/>
</dbReference>
<evidence type="ECO:0000313" key="2">
    <source>
        <dbReference type="Proteomes" id="UP000467252"/>
    </source>
</evidence>
<reference evidence="1 2" key="1">
    <citation type="journal article" date="2019" name="Emerg. Microbes Infect.">
        <title>Comprehensive subspecies identification of 175 nontuberculous mycobacteria species based on 7547 genomic profiles.</title>
        <authorList>
            <person name="Matsumoto Y."/>
            <person name="Kinjo T."/>
            <person name="Motooka D."/>
            <person name="Nabeya D."/>
            <person name="Jung N."/>
            <person name="Uechi K."/>
            <person name="Horii T."/>
            <person name="Iida T."/>
            <person name="Fujita J."/>
            <person name="Nakamura S."/>
        </authorList>
    </citation>
    <scope>NUCLEOTIDE SEQUENCE [LARGE SCALE GENOMIC DNA]</scope>
    <source>
        <strain evidence="1 2">JCM 6370</strain>
    </source>
</reference>
<dbReference type="AlphaFoldDB" id="A0A7I7UKZ7"/>
<dbReference type="Proteomes" id="UP000467252">
    <property type="component" value="Chromosome"/>
</dbReference>